<name>A0A1F5YMC1_9BACT</name>
<evidence type="ECO:0000256" key="1">
    <source>
        <dbReference type="SAM" id="MobiDB-lite"/>
    </source>
</evidence>
<comment type="caution">
    <text evidence="2">The sequence shown here is derived from an EMBL/GenBank/DDBJ whole genome shotgun (WGS) entry which is preliminary data.</text>
</comment>
<gene>
    <name evidence="2" type="ORF">A3F83_12505</name>
</gene>
<sequence>MKKLLFGIAVALLAFLIAEMGLRTGSRIDLQLRLEKGGRYQVWLSGERKINYTLLGDSQNKESSSRIQYEVRVDTNQIGPGNLPSAGIGHMSASGGMVGTPYFQLKQAWPDTSACRKILIESLVQLISEVMPAQITPWATSKTDYSLKGSLALIAEPLEPADSLMNRLVDVFIRGPWGHGKDKTMENTFDRFLNLFSKKPVRIGDTWSAKMEMTGACPAVLEDSLKLTDRKAGVATLELRSMMKPDPAASPIDTAGLELRLSFSGDQRGTLLLDEKTGLLNEGHLEQHFTGEIVLTGLAEYPDGITIPLQIEQKVKIEVGVNPLEDRDSKLSARDSSGAGKMLPEKPSRSGK</sequence>
<feature type="compositionally biased region" description="Basic and acidic residues" evidence="1">
    <location>
        <begin position="343"/>
        <end position="352"/>
    </location>
</feature>
<proteinExistence type="predicted"/>
<evidence type="ECO:0000313" key="3">
    <source>
        <dbReference type="Proteomes" id="UP000179129"/>
    </source>
</evidence>
<feature type="region of interest" description="Disordered" evidence="1">
    <location>
        <begin position="325"/>
        <end position="352"/>
    </location>
</feature>
<evidence type="ECO:0000313" key="2">
    <source>
        <dbReference type="EMBL" id="OGG01254.1"/>
    </source>
</evidence>
<dbReference type="AlphaFoldDB" id="A0A1F5YMC1"/>
<reference evidence="2 3" key="1">
    <citation type="journal article" date="2016" name="Nat. Commun.">
        <title>Thousands of microbial genomes shed light on interconnected biogeochemical processes in an aquifer system.</title>
        <authorList>
            <person name="Anantharaman K."/>
            <person name="Brown C.T."/>
            <person name="Hug L.A."/>
            <person name="Sharon I."/>
            <person name="Castelle C.J."/>
            <person name="Probst A.J."/>
            <person name="Thomas B.C."/>
            <person name="Singh A."/>
            <person name="Wilkins M.J."/>
            <person name="Karaoz U."/>
            <person name="Brodie E.L."/>
            <person name="Williams K.H."/>
            <person name="Hubbard S.S."/>
            <person name="Banfield J.F."/>
        </authorList>
    </citation>
    <scope>NUCLEOTIDE SEQUENCE [LARGE SCALE GENOMIC DNA]</scope>
</reference>
<dbReference type="Proteomes" id="UP000179129">
    <property type="component" value="Unassembled WGS sequence"/>
</dbReference>
<dbReference type="EMBL" id="MFIX01000215">
    <property type="protein sequence ID" value="OGG01254.1"/>
    <property type="molecule type" value="Genomic_DNA"/>
</dbReference>
<dbReference type="InterPro" id="IPR046230">
    <property type="entry name" value="DUF6263"/>
</dbReference>
<organism evidence="2 3">
    <name type="scientific">Candidatus Glassbacteria bacterium RIFCSPLOWO2_12_FULL_58_11</name>
    <dbReference type="NCBI Taxonomy" id="1817867"/>
    <lineage>
        <taxon>Bacteria</taxon>
        <taxon>Candidatus Glassiibacteriota</taxon>
    </lineage>
</organism>
<accession>A0A1F5YMC1</accession>
<protein>
    <submittedName>
        <fullName evidence="2">Uncharacterized protein</fullName>
    </submittedName>
</protein>
<dbReference type="STRING" id="1817867.A3F83_12505"/>
<dbReference type="Pfam" id="PF19777">
    <property type="entry name" value="DUF6263"/>
    <property type="match status" value="1"/>
</dbReference>